<protein>
    <submittedName>
        <fullName evidence="1">Uncharacterized protein</fullName>
    </submittedName>
</protein>
<organism evidence="1 2">
    <name type="scientific">Acidovorax facilis</name>
    <dbReference type="NCBI Taxonomy" id="12917"/>
    <lineage>
        <taxon>Bacteria</taxon>
        <taxon>Pseudomonadati</taxon>
        <taxon>Pseudomonadota</taxon>
        <taxon>Betaproteobacteria</taxon>
        <taxon>Burkholderiales</taxon>
        <taxon>Comamonadaceae</taxon>
        <taxon>Acidovorax</taxon>
    </lineage>
</organism>
<keyword evidence="2" id="KW-1185">Reference proteome</keyword>
<dbReference type="EMBL" id="JBHSAJ010000067">
    <property type="protein sequence ID" value="MFC3937497.1"/>
    <property type="molecule type" value="Genomic_DNA"/>
</dbReference>
<dbReference type="Proteomes" id="UP001595693">
    <property type="component" value="Unassembled WGS sequence"/>
</dbReference>
<name>A0ABV8DGU2_9BURK</name>
<proteinExistence type="predicted"/>
<evidence type="ECO:0000313" key="2">
    <source>
        <dbReference type="Proteomes" id="UP001595693"/>
    </source>
</evidence>
<dbReference type="RefSeq" id="WP_156358750.1">
    <property type="nucleotide sequence ID" value="NZ_JAMXAX010000036.1"/>
</dbReference>
<comment type="caution">
    <text evidence="1">The sequence shown here is derived from an EMBL/GenBank/DDBJ whole genome shotgun (WGS) entry which is preliminary data.</text>
</comment>
<accession>A0ABV8DGU2</accession>
<gene>
    <name evidence="1" type="ORF">ACFOW3_22975</name>
</gene>
<reference evidence="2" key="1">
    <citation type="journal article" date="2019" name="Int. J. Syst. Evol. Microbiol.">
        <title>The Global Catalogue of Microorganisms (GCM) 10K type strain sequencing project: providing services to taxonomists for standard genome sequencing and annotation.</title>
        <authorList>
            <consortium name="The Broad Institute Genomics Platform"/>
            <consortium name="The Broad Institute Genome Sequencing Center for Infectious Disease"/>
            <person name="Wu L."/>
            <person name="Ma J."/>
        </authorList>
    </citation>
    <scope>NUCLEOTIDE SEQUENCE [LARGE SCALE GENOMIC DNA]</scope>
    <source>
        <strain evidence="2">CCUG 2113</strain>
    </source>
</reference>
<evidence type="ECO:0000313" key="1">
    <source>
        <dbReference type="EMBL" id="MFC3937497.1"/>
    </source>
</evidence>
<sequence length="117" mass="13372">MSFFGSVVKGIGNAAQDVIKKGISENWKKINSMSQNRLEEIYSEREESGQRDTTHTLIVLALVVKNPFIIDSSSNSEDLIRKVKSIKRSIELEESREFREIREAIRSFENKFSSSDS</sequence>